<proteinExistence type="predicted"/>
<accession>A0A679G0Q2</accession>
<evidence type="ECO:0000313" key="2">
    <source>
        <dbReference type="EMBL" id="BBW98684.1"/>
    </source>
</evidence>
<name>A0A679G0Q2_9BACL</name>
<reference evidence="3" key="1">
    <citation type="journal article" date="2020" name="Microbiol. Resour. Announc.">
        <title>Complete Genome Sequence of Geobacillus sp. Strain E55-1, Isolated from Mine Geyser in Japan.</title>
        <authorList>
            <person name="Miyazaki K."/>
            <person name="Hase E."/>
            <person name="Tokito N."/>
        </authorList>
    </citation>
    <scope>NUCLEOTIDE SEQUENCE [LARGE SCALE GENOMIC DNA]</scope>
    <source>
        <strain evidence="3">E55-1</strain>
    </source>
</reference>
<dbReference type="RefSeq" id="WP_172418779.1">
    <property type="nucleotide sequence ID" value="NZ_AP022557.1"/>
</dbReference>
<protein>
    <submittedName>
        <fullName evidence="2">Uncharacterized protein</fullName>
    </submittedName>
</protein>
<dbReference type="AlphaFoldDB" id="A0A679G0Q2"/>
<dbReference type="EMBL" id="AP022557">
    <property type="protein sequence ID" value="BBW98684.1"/>
    <property type="molecule type" value="Genomic_DNA"/>
</dbReference>
<keyword evidence="1" id="KW-1133">Transmembrane helix</keyword>
<gene>
    <name evidence="2" type="ORF">GsuE55_35170</name>
</gene>
<evidence type="ECO:0000256" key="1">
    <source>
        <dbReference type="SAM" id="Phobius"/>
    </source>
</evidence>
<dbReference type="Proteomes" id="UP000501421">
    <property type="component" value="Chromosome"/>
</dbReference>
<keyword evidence="1" id="KW-0812">Transmembrane</keyword>
<feature type="transmembrane region" description="Helical" evidence="1">
    <location>
        <begin position="12"/>
        <end position="31"/>
    </location>
</feature>
<organism evidence="2 3">
    <name type="scientific">Geobacillus subterraneus</name>
    <dbReference type="NCBI Taxonomy" id="129338"/>
    <lineage>
        <taxon>Bacteria</taxon>
        <taxon>Bacillati</taxon>
        <taxon>Bacillota</taxon>
        <taxon>Bacilli</taxon>
        <taxon>Bacillales</taxon>
        <taxon>Anoxybacillaceae</taxon>
        <taxon>Geobacillus</taxon>
    </lineage>
</organism>
<evidence type="ECO:0000313" key="3">
    <source>
        <dbReference type="Proteomes" id="UP000501421"/>
    </source>
</evidence>
<keyword evidence="1" id="KW-0472">Membrane</keyword>
<sequence length="54" mass="6159">MEQFYQPAKTEGSLAFFGGLFVIAFIISLLVRIDIRRLRAQHEQIVYVSAAKES</sequence>
<keyword evidence="3" id="KW-1185">Reference proteome</keyword>